<evidence type="ECO:0000256" key="1">
    <source>
        <dbReference type="SAM" id="MobiDB-lite"/>
    </source>
</evidence>
<dbReference type="AlphaFoldDB" id="M2SS71"/>
<dbReference type="KEGG" id="bsc:COCSADRAFT_342197"/>
<dbReference type="OMA" id="MYQPALG"/>
<sequence length="296" mass="33307">MVSVTEFSGSPPYSGPTTQNVRLTQSLSVRHVQFGYSPSTFSDIFPLTALPGGPFTQPSFVFNIGSGNISESRTPNMFRQSQPPSESDEHSIRNMPTVRQNHLSMPDHNEFVAVAISRQNTTPISSTMQFKTQSPPYPLYDEIVDTQSTHIVHDAYDIYFRQPIAEDFLRQNHLLPPPPVEVYDIDQDLPVIEPDSYLEMDQLEQPIEGPSNSQLGKIDADAPTHPSIESPPESSFSHHNGRVQSIDSDMYQPALGGLHKISNIQRKTSKCNKVKNTVSRLNPFRRQRQFESAKKR</sequence>
<dbReference type="OrthoDB" id="3690950at2759"/>
<reference evidence="2 3" key="1">
    <citation type="journal article" date="2012" name="PLoS Pathog.">
        <title>Diverse lifestyles and strategies of plant pathogenesis encoded in the genomes of eighteen Dothideomycetes fungi.</title>
        <authorList>
            <person name="Ohm R.A."/>
            <person name="Feau N."/>
            <person name="Henrissat B."/>
            <person name="Schoch C.L."/>
            <person name="Horwitz B.A."/>
            <person name="Barry K.W."/>
            <person name="Condon B.J."/>
            <person name="Copeland A.C."/>
            <person name="Dhillon B."/>
            <person name="Glaser F."/>
            <person name="Hesse C.N."/>
            <person name="Kosti I."/>
            <person name="LaButti K."/>
            <person name="Lindquist E.A."/>
            <person name="Lucas S."/>
            <person name="Salamov A.A."/>
            <person name="Bradshaw R.E."/>
            <person name="Ciuffetti L."/>
            <person name="Hamelin R.C."/>
            <person name="Kema G.H.J."/>
            <person name="Lawrence C."/>
            <person name="Scott J.A."/>
            <person name="Spatafora J.W."/>
            <person name="Turgeon B.G."/>
            <person name="de Wit P.J.G.M."/>
            <person name="Zhong S."/>
            <person name="Goodwin S.B."/>
            <person name="Grigoriev I.V."/>
        </authorList>
    </citation>
    <scope>NUCLEOTIDE SEQUENCE [LARGE SCALE GENOMIC DNA]</scope>
    <source>
        <strain evidence="3">ND90Pr / ATCC 201652</strain>
    </source>
</reference>
<reference evidence="3" key="2">
    <citation type="journal article" date="2013" name="PLoS Genet.">
        <title>Comparative genome structure, secondary metabolite, and effector coding capacity across Cochliobolus pathogens.</title>
        <authorList>
            <person name="Condon B.J."/>
            <person name="Leng Y."/>
            <person name="Wu D."/>
            <person name="Bushley K.E."/>
            <person name="Ohm R.A."/>
            <person name="Otillar R."/>
            <person name="Martin J."/>
            <person name="Schackwitz W."/>
            <person name="Grimwood J."/>
            <person name="MohdZainudin N."/>
            <person name="Xue C."/>
            <person name="Wang R."/>
            <person name="Manning V.A."/>
            <person name="Dhillon B."/>
            <person name="Tu Z.J."/>
            <person name="Steffenson B.J."/>
            <person name="Salamov A."/>
            <person name="Sun H."/>
            <person name="Lowry S."/>
            <person name="LaButti K."/>
            <person name="Han J."/>
            <person name="Copeland A."/>
            <person name="Lindquist E."/>
            <person name="Barry K."/>
            <person name="Schmutz J."/>
            <person name="Baker S.E."/>
            <person name="Ciuffetti L.M."/>
            <person name="Grigoriev I.V."/>
            <person name="Zhong S."/>
            <person name="Turgeon B.G."/>
        </authorList>
    </citation>
    <scope>NUCLEOTIDE SEQUENCE [LARGE SCALE GENOMIC DNA]</scope>
    <source>
        <strain evidence="3">ND90Pr / ATCC 201652</strain>
    </source>
</reference>
<evidence type="ECO:0000313" key="2">
    <source>
        <dbReference type="EMBL" id="EMD70068.1"/>
    </source>
</evidence>
<organism evidence="2 3">
    <name type="scientific">Cochliobolus sativus (strain ND90Pr / ATCC 201652)</name>
    <name type="common">Common root rot and spot blotch fungus</name>
    <name type="synonym">Bipolaris sorokiniana</name>
    <dbReference type="NCBI Taxonomy" id="665912"/>
    <lineage>
        <taxon>Eukaryota</taxon>
        <taxon>Fungi</taxon>
        <taxon>Dikarya</taxon>
        <taxon>Ascomycota</taxon>
        <taxon>Pezizomycotina</taxon>
        <taxon>Dothideomycetes</taxon>
        <taxon>Pleosporomycetidae</taxon>
        <taxon>Pleosporales</taxon>
        <taxon>Pleosporineae</taxon>
        <taxon>Pleosporaceae</taxon>
        <taxon>Bipolaris</taxon>
    </lineage>
</organism>
<dbReference type="GeneID" id="19137529"/>
<dbReference type="HOGENOM" id="CLU_081895_0_0_1"/>
<proteinExistence type="predicted"/>
<name>M2SS71_COCSN</name>
<feature type="region of interest" description="Disordered" evidence="1">
    <location>
        <begin position="206"/>
        <end position="296"/>
    </location>
</feature>
<protein>
    <submittedName>
        <fullName evidence="2">Uncharacterized protein</fullName>
    </submittedName>
</protein>
<dbReference type="EMBL" id="KB445637">
    <property type="protein sequence ID" value="EMD70068.1"/>
    <property type="molecule type" value="Genomic_DNA"/>
</dbReference>
<evidence type="ECO:0000313" key="3">
    <source>
        <dbReference type="Proteomes" id="UP000016934"/>
    </source>
</evidence>
<gene>
    <name evidence="2" type="ORF">COCSADRAFT_342197</name>
</gene>
<accession>M2SS71</accession>
<dbReference type="Proteomes" id="UP000016934">
    <property type="component" value="Unassembled WGS sequence"/>
</dbReference>
<dbReference type="RefSeq" id="XP_007695208.1">
    <property type="nucleotide sequence ID" value="XM_007697018.1"/>
</dbReference>
<keyword evidence="3" id="KW-1185">Reference proteome</keyword>
<feature type="region of interest" description="Disordered" evidence="1">
    <location>
        <begin position="71"/>
        <end position="91"/>
    </location>
</feature>
<feature type="compositionally biased region" description="Polar residues" evidence="1">
    <location>
        <begin position="71"/>
        <end position="85"/>
    </location>
</feature>
<feature type="compositionally biased region" description="Low complexity" evidence="1">
    <location>
        <begin position="225"/>
        <end position="238"/>
    </location>
</feature>